<proteinExistence type="predicted"/>
<accession>A0ABQ3D803</accession>
<dbReference type="Proteomes" id="UP000634455">
    <property type="component" value="Unassembled WGS sequence"/>
</dbReference>
<reference evidence="2" key="1">
    <citation type="journal article" date="2019" name="Int. J. Syst. Evol. Microbiol.">
        <title>The Global Catalogue of Microorganisms (GCM) 10K type strain sequencing project: providing services to taxonomists for standard genome sequencing and annotation.</title>
        <authorList>
            <consortium name="The Broad Institute Genomics Platform"/>
            <consortium name="The Broad Institute Genome Sequencing Center for Infectious Disease"/>
            <person name="Wu L."/>
            <person name="Ma J."/>
        </authorList>
    </citation>
    <scope>NUCLEOTIDE SEQUENCE [LARGE SCALE GENOMIC DNA]</scope>
    <source>
        <strain evidence="2">KCTC 32465</strain>
    </source>
</reference>
<sequence length="122" mass="13489">MGFGYPATNNACPAFIAKKHADPVMAINISIAMRVVLLRRKRAHLVSLSSRYSCCPDNAHPRHAQYNAKAKAKISRLVDPKRAELGITPTKNRNTLRTRATTATAIVGRLNPRYLLNSSIHV</sequence>
<keyword evidence="2" id="KW-1185">Reference proteome</keyword>
<comment type="caution">
    <text evidence="1">The sequence shown here is derived from an EMBL/GenBank/DDBJ whole genome shotgun (WGS) entry which is preliminary data.</text>
</comment>
<gene>
    <name evidence="1" type="ORF">GCM10008927_27070</name>
</gene>
<evidence type="ECO:0000313" key="2">
    <source>
        <dbReference type="Proteomes" id="UP000634455"/>
    </source>
</evidence>
<organism evidence="1 2">
    <name type="scientific">Paramylibacter ulvae</name>
    <dbReference type="NCBI Taxonomy" id="1651968"/>
    <lineage>
        <taxon>Bacteria</taxon>
        <taxon>Pseudomonadati</taxon>
        <taxon>Pseudomonadota</taxon>
        <taxon>Alphaproteobacteria</taxon>
        <taxon>Rhodobacterales</taxon>
        <taxon>Paracoccaceae</taxon>
        <taxon>Paramylibacter</taxon>
    </lineage>
</organism>
<protein>
    <submittedName>
        <fullName evidence="1">Uncharacterized protein</fullName>
    </submittedName>
</protein>
<evidence type="ECO:0000313" key="1">
    <source>
        <dbReference type="EMBL" id="GHA60150.1"/>
    </source>
</evidence>
<dbReference type="EMBL" id="BMZF01000010">
    <property type="protein sequence ID" value="GHA60150.1"/>
    <property type="molecule type" value="Genomic_DNA"/>
</dbReference>
<name>A0ABQ3D803_9RHOB</name>